<reference evidence="1 2" key="1">
    <citation type="submission" date="2024-01" db="EMBL/GenBank/DDBJ databases">
        <title>The genomes of 5 underutilized Papilionoideae crops provide insights into root nodulation and disease resistanc.</title>
        <authorList>
            <person name="Jiang F."/>
        </authorList>
    </citation>
    <scope>NUCLEOTIDE SEQUENCE [LARGE SCALE GENOMIC DNA]</scope>
    <source>
        <strain evidence="1">DUOXIRENSHENG_FW03</strain>
        <tissue evidence="1">Leaves</tissue>
    </source>
</reference>
<accession>A0AAN9S170</accession>
<gene>
    <name evidence="1" type="ORF">VNO78_28161</name>
</gene>
<keyword evidence="2" id="KW-1185">Reference proteome</keyword>
<protein>
    <submittedName>
        <fullName evidence="1">Uncharacterized protein</fullName>
    </submittedName>
</protein>
<dbReference type="AlphaFoldDB" id="A0AAN9S170"/>
<sequence length="112" mass="13242">MLFSQEVSWCQWFCFKPQMNFEDAENRIAVAFPWNSSKSFLALGFRVIKFLFPNDCHDVDSTFYSFYVRSIVYRYVLFNEIESVSQLDRFWSSLKPHLVYSACIPLGHKCGI</sequence>
<dbReference type="EMBL" id="JAYMYS010000007">
    <property type="protein sequence ID" value="KAK7387394.1"/>
    <property type="molecule type" value="Genomic_DNA"/>
</dbReference>
<dbReference type="Proteomes" id="UP001386955">
    <property type="component" value="Unassembled WGS sequence"/>
</dbReference>
<comment type="caution">
    <text evidence="1">The sequence shown here is derived from an EMBL/GenBank/DDBJ whole genome shotgun (WGS) entry which is preliminary data.</text>
</comment>
<name>A0AAN9S170_PSOTE</name>
<proteinExistence type="predicted"/>
<organism evidence="1 2">
    <name type="scientific">Psophocarpus tetragonolobus</name>
    <name type="common">Winged bean</name>
    <name type="synonym">Dolichos tetragonolobus</name>
    <dbReference type="NCBI Taxonomy" id="3891"/>
    <lineage>
        <taxon>Eukaryota</taxon>
        <taxon>Viridiplantae</taxon>
        <taxon>Streptophyta</taxon>
        <taxon>Embryophyta</taxon>
        <taxon>Tracheophyta</taxon>
        <taxon>Spermatophyta</taxon>
        <taxon>Magnoliopsida</taxon>
        <taxon>eudicotyledons</taxon>
        <taxon>Gunneridae</taxon>
        <taxon>Pentapetalae</taxon>
        <taxon>rosids</taxon>
        <taxon>fabids</taxon>
        <taxon>Fabales</taxon>
        <taxon>Fabaceae</taxon>
        <taxon>Papilionoideae</taxon>
        <taxon>50 kb inversion clade</taxon>
        <taxon>NPAAA clade</taxon>
        <taxon>indigoferoid/millettioid clade</taxon>
        <taxon>Phaseoleae</taxon>
        <taxon>Psophocarpus</taxon>
    </lineage>
</organism>
<evidence type="ECO:0000313" key="2">
    <source>
        <dbReference type="Proteomes" id="UP001386955"/>
    </source>
</evidence>
<evidence type="ECO:0000313" key="1">
    <source>
        <dbReference type="EMBL" id="KAK7387394.1"/>
    </source>
</evidence>